<dbReference type="AlphaFoldDB" id="A0A848KYM7"/>
<comment type="similarity">
    <text evidence="7">Belongs to the glycosyltransferase 87 family.</text>
</comment>
<dbReference type="InterPro" id="IPR016570">
    <property type="entry name" value="UCP010361"/>
</dbReference>
<feature type="transmembrane region" description="Helical" evidence="9">
    <location>
        <begin position="261"/>
        <end position="283"/>
    </location>
</feature>
<reference evidence="10 11" key="1">
    <citation type="submission" date="2020-04" db="EMBL/GenBank/DDBJ databases">
        <title>Gordonia sp. nov. TBRC 11910.</title>
        <authorList>
            <person name="Suriyachadkun C."/>
        </authorList>
    </citation>
    <scope>NUCLEOTIDE SEQUENCE [LARGE SCALE GENOMIC DNA]</scope>
    <source>
        <strain evidence="10 11">TBRC 11910</strain>
    </source>
</reference>
<evidence type="ECO:0000313" key="10">
    <source>
        <dbReference type="EMBL" id="NMO03479.1"/>
    </source>
</evidence>
<protein>
    <submittedName>
        <fullName evidence="10">DUF2029 domain-containing protein</fullName>
    </submittedName>
</protein>
<evidence type="ECO:0000256" key="1">
    <source>
        <dbReference type="ARBA" id="ARBA00004651"/>
    </source>
</evidence>
<name>A0A848KYM7_9ACTN</name>
<evidence type="ECO:0000256" key="6">
    <source>
        <dbReference type="ARBA" id="ARBA00023136"/>
    </source>
</evidence>
<keyword evidence="5 9" id="KW-1133">Transmembrane helix</keyword>
<feature type="transmembrane region" description="Helical" evidence="9">
    <location>
        <begin position="178"/>
        <end position="198"/>
    </location>
</feature>
<proteinExistence type="inferred from homology"/>
<evidence type="ECO:0000256" key="4">
    <source>
        <dbReference type="ARBA" id="ARBA00022692"/>
    </source>
</evidence>
<evidence type="ECO:0000256" key="9">
    <source>
        <dbReference type="SAM" id="Phobius"/>
    </source>
</evidence>
<evidence type="ECO:0000256" key="5">
    <source>
        <dbReference type="ARBA" id="ARBA00022989"/>
    </source>
</evidence>
<feature type="transmembrane region" description="Helical" evidence="9">
    <location>
        <begin position="351"/>
        <end position="374"/>
    </location>
</feature>
<gene>
    <name evidence="10" type="ORF">HH308_19885</name>
</gene>
<keyword evidence="11" id="KW-1185">Reference proteome</keyword>
<keyword evidence="2" id="KW-1003">Cell membrane</keyword>
<keyword evidence="6 9" id="KW-0472">Membrane</keyword>
<evidence type="ECO:0000256" key="7">
    <source>
        <dbReference type="ARBA" id="ARBA00024033"/>
    </source>
</evidence>
<feature type="compositionally biased region" description="Basic and acidic residues" evidence="8">
    <location>
        <begin position="1"/>
        <end position="11"/>
    </location>
</feature>
<feature type="region of interest" description="Disordered" evidence="8">
    <location>
        <begin position="1"/>
        <end position="22"/>
    </location>
</feature>
<dbReference type="Pfam" id="PF09594">
    <property type="entry name" value="GT87"/>
    <property type="match status" value="1"/>
</dbReference>
<evidence type="ECO:0000313" key="11">
    <source>
        <dbReference type="Proteomes" id="UP000550729"/>
    </source>
</evidence>
<evidence type="ECO:0000256" key="3">
    <source>
        <dbReference type="ARBA" id="ARBA00022679"/>
    </source>
</evidence>
<accession>A0A848KYM7</accession>
<dbReference type="PIRSF" id="PIRSF010361">
    <property type="entry name" value="UCP010361"/>
    <property type="match status" value="1"/>
</dbReference>
<evidence type="ECO:0000256" key="2">
    <source>
        <dbReference type="ARBA" id="ARBA00022475"/>
    </source>
</evidence>
<keyword evidence="4 9" id="KW-0812">Transmembrane</keyword>
<comment type="caution">
    <text evidence="10">The sequence shown here is derived from an EMBL/GenBank/DDBJ whole genome shotgun (WGS) entry which is preliminary data.</text>
</comment>
<dbReference type="GO" id="GO:0016758">
    <property type="term" value="F:hexosyltransferase activity"/>
    <property type="evidence" value="ECO:0007669"/>
    <property type="project" value="InterPro"/>
</dbReference>
<feature type="transmembrane region" description="Helical" evidence="9">
    <location>
        <begin position="43"/>
        <end position="63"/>
    </location>
</feature>
<keyword evidence="3" id="KW-0808">Transferase</keyword>
<dbReference type="GO" id="GO:0005886">
    <property type="term" value="C:plasma membrane"/>
    <property type="evidence" value="ECO:0007669"/>
    <property type="project" value="UniProtKB-SubCell"/>
</dbReference>
<evidence type="ECO:0000256" key="8">
    <source>
        <dbReference type="SAM" id="MobiDB-lite"/>
    </source>
</evidence>
<feature type="transmembrane region" description="Helical" evidence="9">
    <location>
        <begin position="290"/>
        <end position="315"/>
    </location>
</feature>
<organism evidence="10 11">
    <name type="scientific">Gordonia asplenii</name>
    <dbReference type="NCBI Taxonomy" id="2725283"/>
    <lineage>
        <taxon>Bacteria</taxon>
        <taxon>Bacillati</taxon>
        <taxon>Actinomycetota</taxon>
        <taxon>Actinomycetes</taxon>
        <taxon>Mycobacteriales</taxon>
        <taxon>Gordoniaceae</taxon>
        <taxon>Gordonia</taxon>
    </lineage>
</organism>
<comment type="subcellular location">
    <subcellularLocation>
        <location evidence="1">Cell membrane</location>
        <topology evidence="1">Multi-pass membrane protein</topology>
    </subcellularLocation>
</comment>
<sequence length="497" mass="54484">MAGDSRVDAQRESPSLSDPVVAPASSVIGGPVGRHAVVGRQKYLTPIRVLFGLALIGLALGWFGKAGCLQQRPVDPASSSASRTAQGGLDLDWRNQRQFFALCYSDVIALYGNEHLDTASFPYRTYWFEKDSSGVQVKRYMEYPVLTGMFMYGAAKVTDWWQTGHEKWGLPSALSAVMFFNFVALGLALFWLVTIWATGRTARTRVWAPWLAALSPLVIVHVFTNFDAIPIAMVALAMLAWTRFEDSDDARPGWTPVLAGVAIGLGASSSWYPLLFFVAIGVLCARNGRIAGFVAAAVGAVLAWAAVNVAVLLAYPTGWSEFIRYGLARSAESDSLFGVVRDLGGFTWNTAVLNGLSLFLLVLAVVGVVAVAILAPKPPSLAQLMFLLVAAYLLTNKVWSPQYSLWLVPLAVLAIPRTRLLISWMVIDALIWIPRMSQYLDTDRMWLTPQWFTLAVLIRTGMVIALCVVVVWDVLGLDARRLRQWVPDGGQLSLRRG</sequence>
<dbReference type="Proteomes" id="UP000550729">
    <property type="component" value="Unassembled WGS sequence"/>
</dbReference>
<feature type="transmembrane region" description="Helical" evidence="9">
    <location>
        <begin position="210"/>
        <end position="241"/>
    </location>
</feature>
<dbReference type="InterPro" id="IPR018584">
    <property type="entry name" value="GT87"/>
</dbReference>
<dbReference type="EMBL" id="JABBNB010000023">
    <property type="protein sequence ID" value="NMO03479.1"/>
    <property type="molecule type" value="Genomic_DNA"/>
</dbReference>
<feature type="transmembrane region" description="Helical" evidence="9">
    <location>
        <begin position="451"/>
        <end position="472"/>
    </location>
</feature>
<feature type="transmembrane region" description="Helical" evidence="9">
    <location>
        <begin position="381"/>
        <end position="399"/>
    </location>
</feature>